<dbReference type="KEGG" id="cdiv:CPM_1659"/>
<evidence type="ECO:0000313" key="1">
    <source>
        <dbReference type="EMBL" id="SIM80933.1"/>
    </source>
</evidence>
<name>A0A1N5W6S0_9ARCH</name>
<dbReference type="RefSeq" id="WP_145983995.1">
    <property type="nucleotide sequence ID" value="NZ_LT719092.1"/>
</dbReference>
<dbReference type="Gene3D" id="3.60.20.10">
    <property type="entry name" value="Glutamine Phosphoribosylpyrophosphate, subunit 1, domain 1"/>
    <property type="match status" value="1"/>
</dbReference>
<protein>
    <submittedName>
        <fullName evidence="1">Predicted glutamine amidotransferase</fullName>
    </submittedName>
</protein>
<evidence type="ECO:0000313" key="2">
    <source>
        <dbReference type="EMBL" id="SJK85445.1"/>
    </source>
</evidence>
<keyword evidence="1" id="KW-0808">Transferase</keyword>
<sequence length="244" mass="28309">MCRMFCLSGDFSKEYKKILDSFIEVTRNDPLSVNSDGSLTSHDHGYGYVRYDSSSLDFFRSRTPVFESNIPDFRSGQFIMHARKAAPDEPIGTLESHPHYEVDEDYEVFLAHNGWFDKKKIAVELGIENFTRYVDSQLFLKYILSFNGEFRTRLEKTISLAKEKDLIRATANLMILSIDRNTRNSKLYYYTDVKEGSEYSDYVKLYHGNTDLWNGVFSSSIIKSISFPKNVTMKEVRRGVLNEL</sequence>
<reference evidence="2" key="2">
    <citation type="submission" date="2016-06" db="EMBL/GenBank/DDBJ databases">
        <authorList>
            <person name="Olsen C.W."/>
            <person name="Carey S."/>
            <person name="Hinshaw L."/>
            <person name="Karasin A.I."/>
        </authorList>
    </citation>
    <scope>NUCLEOTIDE SEQUENCE [LARGE SCALE GENOMIC DNA]</scope>
    <source>
        <strain evidence="2">PM4</strain>
    </source>
</reference>
<dbReference type="GO" id="GO:0016740">
    <property type="term" value="F:transferase activity"/>
    <property type="evidence" value="ECO:0007669"/>
    <property type="project" value="UniProtKB-KW"/>
</dbReference>
<dbReference type="PANTHER" id="PTHR42824">
    <property type="entry name" value="GLUTAMINE AMIDOTRANSFERASE"/>
    <property type="match status" value="1"/>
</dbReference>
<dbReference type="STRING" id="1673428.CPM_1659"/>
<dbReference type="Proteomes" id="UP000195607">
    <property type="component" value="Chromosome I"/>
</dbReference>
<organism evidence="1 4">
    <name type="scientific">Cuniculiplasma divulgatum</name>
    <dbReference type="NCBI Taxonomy" id="1673428"/>
    <lineage>
        <taxon>Archaea</taxon>
        <taxon>Methanobacteriati</taxon>
        <taxon>Thermoplasmatota</taxon>
        <taxon>Thermoplasmata</taxon>
        <taxon>Thermoplasmatales</taxon>
        <taxon>Cuniculiplasmataceae</taxon>
        <taxon>Cuniculiplasma</taxon>
    </lineage>
</organism>
<dbReference type="PANTHER" id="PTHR42824:SF1">
    <property type="entry name" value="GLUTAMINE AMIDOTRANSFERASE YAFJ-RELATED"/>
    <property type="match status" value="1"/>
</dbReference>
<dbReference type="EMBL" id="LT719092">
    <property type="protein sequence ID" value="SJK85445.1"/>
    <property type="molecule type" value="Genomic_DNA"/>
</dbReference>
<keyword evidence="1" id="KW-0315">Glutamine amidotransferase</keyword>
<dbReference type="Proteomes" id="UP000187822">
    <property type="component" value="Chromosome I"/>
</dbReference>
<dbReference type="AlphaFoldDB" id="A0A1N5W6S0"/>
<keyword evidence="3" id="KW-1185">Reference proteome</keyword>
<dbReference type="InterPro" id="IPR029055">
    <property type="entry name" value="Ntn_hydrolases_N"/>
</dbReference>
<dbReference type="SUPFAM" id="SSF56235">
    <property type="entry name" value="N-terminal nucleophile aminohydrolases (Ntn hydrolases)"/>
    <property type="match status" value="1"/>
</dbReference>
<reference evidence="1 4" key="1">
    <citation type="submission" date="2016-04" db="EMBL/GenBank/DDBJ databases">
        <authorList>
            <person name="Evans L.H."/>
            <person name="Alamgir A."/>
            <person name="Owens N."/>
            <person name="Weber N.D."/>
            <person name="Virtaneva K."/>
            <person name="Barbian K."/>
            <person name="Babar A."/>
            <person name="Rosenke K."/>
        </authorList>
    </citation>
    <scope>NUCLEOTIDE SEQUENCE [LARGE SCALE GENOMIC DNA]</scope>
    <source>
        <strain evidence="1">S5</strain>
        <strain evidence="4">S5(T) (JCM 30642 \VKM B-2941)</strain>
    </source>
</reference>
<proteinExistence type="predicted"/>
<reference evidence="3" key="3">
    <citation type="submission" date="2016-06" db="EMBL/GenBank/DDBJ databases">
        <authorList>
            <person name="Toshchakov V.S."/>
        </authorList>
    </citation>
    <scope>NUCLEOTIDE SEQUENCE [LARGE SCALE GENOMIC DNA]</scope>
    <source>
        <strain>PM4 (JCM 30641</strain>
        <strain evidence="3">\VKM B-2940)</strain>
    </source>
</reference>
<accession>A0A1N5W6S0</accession>
<dbReference type="GeneID" id="30928241"/>
<evidence type="ECO:0000313" key="3">
    <source>
        <dbReference type="Proteomes" id="UP000187822"/>
    </source>
</evidence>
<evidence type="ECO:0000313" key="4">
    <source>
        <dbReference type="Proteomes" id="UP000195607"/>
    </source>
</evidence>
<gene>
    <name evidence="2" type="ORF">CPM_1659</name>
    <name evidence="1" type="ORF">CSP5_1688</name>
</gene>
<dbReference type="EMBL" id="LT671858">
    <property type="protein sequence ID" value="SIM80933.1"/>
    <property type="molecule type" value="Genomic_DNA"/>
</dbReference>
<dbReference type="OrthoDB" id="350529at2157"/>